<dbReference type="HOGENOM" id="CLU_191606_0_0_4"/>
<dbReference type="AlphaFoldDB" id="A1VLY7"/>
<sequence length="84" mass="9536">MHSTRFGLPVVLTEHARLRMAERSMDAALVLEIIDTGIFKDAGKGHCWLYKHFDDRADNLLCVAAVIENALVVKTIMHHWEPLP</sequence>
<evidence type="ECO:0000313" key="1">
    <source>
        <dbReference type="EMBL" id="ABM36665.1"/>
    </source>
</evidence>
<name>A1VLY7_POLNA</name>
<protein>
    <recommendedName>
        <fullName evidence="3">DUF4258 domain-containing protein</fullName>
    </recommendedName>
</protein>
<dbReference type="KEGG" id="pna:Pnap_1350"/>
<proteinExistence type="predicted"/>
<dbReference type="Proteomes" id="UP000000644">
    <property type="component" value="Chromosome"/>
</dbReference>
<dbReference type="RefSeq" id="WP_011800756.1">
    <property type="nucleotide sequence ID" value="NC_008781.1"/>
</dbReference>
<evidence type="ECO:0008006" key="3">
    <source>
        <dbReference type="Google" id="ProtNLM"/>
    </source>
</evidence>
<dbReference type="EMBL" id="CP000529">
    <property type="protein sequence ID" value="ABM36665.1"/>
    <property type="molecule type" value="Genomic_DNA"/>
</dbReference>
<dbReference type="Pfam" id="PF14076">
    <property type="entry name" value="DUF4258"/>
    <property type="match status" value="1"/>
</dbReference>
<organism evidence="1 2">
    <name type="scientific">Polaromonas naphthalenivorans (strain CJ2)</name>
    <dbReference type="NCBI Taxonomy" id="365044"/>
    <lineage>
        <taxon>Bacteria</taxon>
        <taxon>Pseudomonadati</taxon>
        <taxon>Pseudomonadota</taxon>
        <taxon>Betaproteobacteria</taxon>
        <taxon>Burkholderiales</taxon>
        <taxon>Comamonadaceae</taxon>
        <taxon>Polaromonas</taxon>
    </lineage>
</organism>
<reference evidence="2" key="1">
    <citation type="journal article" date="2009" name="Environ. Microbiol.">
        <title>The genome of Polaromonas naphthalenivorans strain CJ2, isolated from coal tar-contaminated sediment, reveals physiological and metabolic versatility and evolution through extensive horizontal gene transfer.</title>
        <authorList>
            <person name="Yagi J.M."/>
            <person name="Sims D."/>
            <person name="Brettin T."/>
            <person name="Bruce D."/>
            <person name="Madsen E.L."/>
        </authorList>
    </citation>
    <scope>NUCLEOTIDE SEQUENCE [LARGE SCALE GENOMIC DNA]</scope>
    <source>
        <strain evidence="2">CJ2</strain>
    </source>
</reference>
<dbReference type="OrthoDB" id="8906826at2"/>
<dbReference type="STRING" id="365044.Pnap_1350"/>
<dbReference type="eggNOG" id="ENOG503343Z">
    <property type="taxonomic scope" value="Bacteria"/>
</dbReference>
<gene>
    <name evidence="1" type="ordered locus">Pnap_1350</name>
</gene>
<accession>A1VLY7</accession>
<evidence type="ECO:0000313" key="2">
    <source>
        <dbReference type="Proteomes" id="UP000000644"/>
    </source>
</evidence>
<keyword evidence="2" id="KW-1185">Reference proteome</keyword>
<dbReference type="InterPro" id="IPR025354">
    <property type="entry name" value="DUF4258"/>
</dbReference>